<organism evidence="1 2">
    <name type="scientific">Faecalitalea cylindroides</name>
    <dbReference type="NCBI Taxonomy" id="39483"/>
    <lineage>
        <taxon>Bacteria</taxon>
        <taxon>Bacillati</taxon>
        <taxon>Bacillota</taxon>
        <taxon>Erysipelotrichia</taxon>
        <taxon>Erysipelotrichales</taxon>
        <taxon>Erysipelotrichaceae</taxon>
        <taxon>Faecalitalea</taxon>
    </lineage>
</organism>
<dbReference type="AlphaFoldDB" id="A0AAW6FUF5"/>
<keyword evidence="1" id="KW-0238">DNA-binding</keyword>
<evidence type="ECO:0000313" key="2">
    <source>
        <dbReference type="Proteomes" id="UP001220658"/>
    </source>
</evidence>
<gene>
    <name evidence="1" type="ORF">POG00_08650</name>
</gene>
<sequence length="219" mass="26313">MFEDSFQYKRVNLEKLEPFGFIKNEDIYRYEIDILDCEFHLVATIDTNLKLDTTLIEKTTQEEYILYKTHASGEYVGKIRDAVKSVLQDILDQCYYQSLFMSEQAQNIIEYVRKTYGDELEFLWDKYPRNAIFRHQENKKWYGAMLSVSKRKLGISSDEIVEILDLRNSFEKVEKIVDHKKYYPGWHMNKKYWYTIILDGSISLKDIYKCIDESYQMTK</sequence>
<accession>A0AAW6FUF5</accession>
<dbReference type="PANTHER" id="PTHR35145">
    <property type="entry name" value="CYTOPLASMIC PROTEIN-RELATED"/>
    <property type="match status" value="1"/>
</dbReference>
<dbReference type="GO" id="GO:0003677">
    <property type="term" value="F:DNA binding"/>
    <property type="evidence" value="ECO:0007669"/>
    <property type="project" value="UniProtKB-KW"/>
</dbReference>
<dbReference type="SUPFAM" id="SSF142906">
    <property type="entry name" value="YjbR-like"/>
    <property type="match status" value="1"/>
</dbReference>
<dbReference type="Proteomes" id="UP001220658">
    <property type="component" value="Unassembled WGS sequence"/>
</dbReference>
<dbReference type="InterPro" id="IPR038056">
    <property type="entry name" value="YjbR-like_sf"/>
</dbReference>
<dbReference type="RefSeq" id="WP_195191551.1">
    <property type="nucleotide sequence ID" value="NZ_JADMUL010000024.1"/>
</dbReference>
<dbReference type="EMBL" id="JAQNCK010000024">
    <property type="protein sequence ID" value="MDC0828783.1"/>
    <property type="molecule type" value="Genomic_DNA"/>
</dbReference>
<protein>
    <submittedName>
        <fullName evidence="1">MmcQ/YjbR family DNA-binding protein</fullName>
    </submittedName>
</protein>
<proteinExistence type="predicted"/>
<dbReference type="Pfam" id="PF04237">
    <property type="entry name" value="YjbR"/>
    <property type="match status" value="1"/>
</dbReference>
<dbReference type="InterPro" id="IPR007351">
    <property type="entry name" value="YjbR"/>
</dbReference>
<reference evidence="1" key="1">
    <citation type="submission" date="2023-01" db="EMBL/GenBank/DDBJ databases">
        <title>Human gut microbiome strain richness.</title>
        <authorList>
            <person name="Chen-Liaw A."/>
        </authorList>
    </citation>
    <scope>NUCLEOTIDE SEQUENCE</scope>
    <source>
        <strain evidence="1">D55st1_G4_D55t1_190419</strain>
    </source>
</reference>
<comment type="caution">
    <text evidence="1">The sequence shown here is derived from an EMBL/GenBank/DDBJ whole genome shotgun (WGS) entry which is preliminary data.</text>
</comment>
<dbReference type="PANTHER" id="PTHR35145:SF1">
    <property type="entry name" value="CYTOPLASMIC PROTEIN"/>
    <property type="match status" value="1"/>
</dbReference>
<dbReference type="Gene3D" id="3.90.1150.30">
    <property type="match status" value="1"/>
</dbReference>
<name>A0AAW6FUF5_9FIRM</name>
<dbReference type="InterPro" id="IPR058532">
    <property type="entry name" value="YjbR/MT2646/Rv2570-like"/>
</dbReference>
<evidence type="ECO:0000313" key="1">
    <source>
        <dbReference type="EMBL" id="MDC0828783.1"/>
    </source>
</evidence>